<dbReference type="OrthoDB" id="5317514at2759"/>
<dbReference type="Proteomes" id="UP000288216">
    <property type="component" value="Unassembled WGS sequence"/>
</dbReference>
<feature type="domain" description="Integrin alpha third immunoglobulin-like" evidence="1">
    <location>
        <begin position="22"/>
        <end position="59"/>
    </location>
</feature>
<evidence type="ECO:0000259" key="1">
    <source>
        <dbReference type="Pfam" id="PF20806"/>
    </source>
</evidence>
<dbReference type="AlphaFoldDB" id="A0A401Q6X5"/>
<organism evidence="2 3">
    <name type="scientific">Scyliorhinus torazame</name>
    <name type="common">Cloudy catshark</name>
    <name type="synonym">Catulus torazame</name>
    <dbReference type="NCBI Taxonomy" id="75743"/>
    <lineage>
        <taxon>Eukaryota</taxon>
        <taxon>Metazoa</taxon>
        <taxon>Chordata</taxon>
        <taxon>Craniata</taxon>
        <taxon>Vertebrata</taxon>
        <taxon>Chondrichthyes</taxon>
        <taxon>Elasmobranchii</taxon>
        <taxon>Galeomorphii</taxon>
        <taxon>Galeoidea</taxon>
        <taxon>Carcharhiniformes</taxon>
        <taxon>Scyliorhinidae</taxon>
        <taxon>Scyliorhinus</taxon>
    </lineage>
</organism>
<name>A0A401Q6X5_SCYTO</name>
<dbReference type="EMBL" id="BFAA01021313">
    <property type="protein sequence ID" value="GCB81120.1"/>
    <property type="molecule type" value="Genomic_DNA"/>
</dbReference>
<dbReference type="STRING" id="75743.A0A401Q6X5"/>
<dbReference type="InterPro" id="IPR048286">
    <property type="entry name" value="Integrin_alpha_Ig-like_3"/>
</dbReference>
<evidence type="ECO:0000313" key="3">
    <source>
        <dbReference type="Proteomes" id="UP000288216"/>
    </source>
</evidence>
<gene>
    <name evidence="2" type="ORF">scyTo_0022122</name>
</gene>
<feature type="non-terminal residue" evidence="2">
    <location>
        <position position="1"/>
    </location>
</feature>
<protein>
    <recommendedName>
        <fullName evidence="1">Integrin alpha third immunoglobulin-like domain-containing protein</fullName>
    </recommendedName>
</protein>
<reference evidence="2 3" key="1">
    <citation type="journal article" date="2018" name="Nat. Ecol. Evol.">
        <title>Shark genomes provide insights into elasmobranch evolution and the origin of vertebrates.</title>
        <authorList>
            <person name="Hara Y"/>
            <person name="Yamaguchi K"/>
            <person name="Onimaru K"/>
            <person name="Kadota M"/>
            <person name="Koyanagi M"/>
            <person name="Keeley SD"/>
            <person name="Tatsumi K"/>
            <person name="Tanaka K"/>
            <person name="Motone F"/>
            <person name="Kageyama Y"/>
            <person name="Nozu R"/>
            <person name="Adachi N"/>
            <person name="Nishimura O"/>
            <person name="Nakagawa R"/>
            <person name="Tanegashima C"/>
            <person name="Kiyatake I"/>
            <person name="Matsumoto R"/>
            <person name="Murakumo K"/>
            <person name="Nishida K"/>
            <person name="Terakita A"/>
            <person name="Kuratani S"/>
            <person name="Sato K"/>
            <person name="Hyodo S Kuraku.S."/>
        </authorList>
    </citation>
    <scope>NUCLEOTIDE SEQUENCE [LARGE SCALE GENOMIC DNA]</scope>
</reference>
<accession>A0A401Q6X5</accession>
<dbReference type="Pfam" id="PF20806">
    <property type="entry name" value="Integrin_A_Ig_3"/>
    <property type="match status" value="1"/>
</dbReference>
<comment type="caution">
    <text evidence="2">The sequence shown here is derived from an EMBL/GenBank/DDBJ whole genome shotgun (WGS) entry which is preliminary data.</text>
</comment>
<keyword evidence="3" id="KW-1185">Reference proteome</keyword>
<evidence type="ECO:0000313" key="2">
    <source>
        <dbReference type="EMBL" id="GCB81120.1"/>
    </source>
</evidence>
<proteinExistence type="predicted"/>
<sequence>ISEQANLDPVTANAHVKIVLPLSLAGKVTPLHVTFGGDIVGESAMEEEEDVGSSVHYELLASITHSISAY</sequence>